<dbReference type="EMBL" id="JAUTXU010000142">
    <property type="protein sequence ID" value="KAK3704167.1"/>
    <property type="molecule type" value="Genomic_DNA"/>
</dbReference>
<accession>A0ACC3MUT7</accession>
<sequence>MADNKQTSGSRCHLLSLPAELRLHIYDFYFERRTPTMIYDGKFSITRGTPLDLIEEGEIRHSAALLRTCRTIAAEAQPLLLKNSQVWLFAEEPNRLVATDEGWRTYGKLEEREILSQLSRVRQWDLRCIFTSPRSGFQHTPELLNSLGWLEDVKQLKIKVFVCSPPNDAAYRKRVLEALDCLGKIRCKGFISITRGCDGFEEDYKDFVQKLGATEVPLFPDNASDSDTSEGDDHSEDDGSEEDDHSETDDEDGGDT</sequence>
<dbReference type="Proteomes" id="UP001281147">
    <property type="component" value="Unassembled WGS sequence"/>
</dbReference>
<comment type="caution">
    <text evidence="1">The sequence shown here is derived from an EMBL/GenBank/DDBJ whole genome shotgun (WGS) entry which is preliminary data.</text>
</comment>
<name>A0ACC3MUT7_9PEZI</name>
<evidence type="ECO:0000313" key="1">
    <source>
        <dbReference type="EMBL" id="KAK3704167.1"/>
    </source>
</evidence>
<protein>
    <submittedName>
        <fullName evidence="1">Uncharacterized protein</fullName>
    </submittedName>
</protein>
<organism evidence="1 2">
    <name type="scientific">Vermiconidia calcicola</name>
    <dbReference type="NCBI Taxonomy" id="1690605"/>
    <lineage>
        <taxon>Eukaryota</taxon>
        <taxon>Fungi</taxon>
        <taxon>Dikarya</taxon>
        <taxon>Ascomycota</taxon>
        <taxon>Pezizomycotina</taxon>
        <taxon>Dothideomycetes</taxon>
        <taxon>Dothideomycetidae</taxon>
        <taxon>Mycosphaerellales</taxon>
        <taxon>Extremaceae</taxon>
        <taxon>Vermiconidia</taxon>
    </lineage>
</organism>
<keyword evidence="2" id="KW-1185">Reference proteome</keyword>
<reference evidence="1" key="1">
    <citation type="submission" date="2023-07" db="EMBL/GenBank/DDBJ databases">
        <title>Black Yeasts Isolated from many extreme environments.</title>
        <authorList>
            <person name="Coleine C."/>
            <person name="Stajich J.E."/>
            <person name="Selbmann L."/>
        </authorList>
    </citation>
    <scope>NUCLEOTIDE SEQUENCE</scope>
    <source>
        <strain evidence="1">CCFEE 5714</strain>
    </source>
</reference>
<proteinExistence type="predicted"/>
<gene>
    <name evidence="1" type="ORF">LTR37_014007</name>
</gene>
<evidence type="ECO:0000313" key="2">
    <source>
        <dbReference type="Proteomes" id="UP001281147"/>
    </source>
</evidence>